<name>A0A511XFB9_9PROT</name>
<evidence type="ECO:0000313" key="1">
    <source>
        <dbReference type="EMBL" id="GEN61605.1"/>
    </source>
</evidence>
<dbReference type="AlphaFoldDB" id="A0A511XFB9"/>
<accession>A0A511XFB9</accession>
<dbReference type="Proteomes" id="UP000321635">
    <property type="component" value="Unassembled WGS sequence"/>
</dbReference>
<gene>
    <name evidence="1" type="ORF">ANI02nite_34890</name>
</gene>
<reference evidence="1 2" key="1">
    <citation type="submission" date="2019-07" db="EMBL/GenBank/DDBJ databases">
        <title>Whole genome shotgun sequence of Acetobacter nitrogenifigens NBRC 105050.</title>
        <authorList>
            <person name="Hosoyama A."/>
            <person name="Uohara A."/>
            <person name="Ohji S."/>
            <person name="Ichikawa N."/>
        </authorList>
    </citation>
    <scope>NUCLEOTIDE SEQUENCE [LARGE SCALE GENOMIC DNA]</scope>
    <source>
        <strain evidence="1 2">NBRC 105050</strain>
    </source>
</reference>
<dbReference type="EMBL" id="BJYF01000050">
    <property type="protein sequence ID" value="GEN61605.1"/>
    <property type="molecule type" value="Genomic_DNA"/>
</dbReference>
<keyword evidence="2" id="KW-1185">Reference proteome</keyword>
<sequence length="85" mass="9196">MGGTFQVGHSRFAPSILGWNRRSCVPPRKHEGRSAGQTLLKQPVNSADTTLRTKRYIGAASPGCPAGQFGDGRSQLIFGQTQKLR</sequence>
<comment type="caution">
    <text evidence="1">The sequence shown here is derived from an EMBL/GenBank/DDBJ whole genome shotgun (WGS) entry which is preliminary data.</text>
</comment>
<protein>
    <submittedName>
        <fullName evidence="1">Uncharacterized protein</fullName>
    </submittedName>
</protein>
<organism evidence="1 2">
    <name type="scientific">Acetobacter nitrogenifigens DSM 23921 = NBRC 105050</name>
    <dbReference type="NCBI Taxonomy" id="1120919"/>
    <lineage>
        <taxon>Bacteria</taxon>
        <taxon>Pseudomonadati</taxon>
        <taxon>Pseudomonadota</taxon>
        <taxon>Alphaproteobacteria</taxon>
        <taxon>Acetobacterales</taxon>
        <taxon>Acetobacteraceae</taxon>
        <taxon>Acetobacter</taxon>
    </lineage>
</organism>
<dbReference type="STRING" id="1120919.GCA_000429165_03747"/>
<proteinExistence type="predicted"/>
<evidence type="ECO:0000313" key="2">
    <source>
        <dbReference type="Proteomes" id="UP000321635"/>
    </source>
</evidence>